<name>A0A2P7AS84_9HYPH</name>
<accession>A0A2P7AS84</accession>
<sequence length="65" mass="7367">MYLQNACTTDGLIFDTIEGRDTTLKLFRRQADYVSPTHEIAGDKEGNSFRLAGSIQQHGKRLPFH</sequence>
<reference evidence="2" key="1">
    <citation type="submission" date="2017-11" db="EMBL/GenBank/DDBJ databases">
        <authorList>
            <person name="Kuznetsova I."/>
            <person name="Sazanova A."/>
            <person name="Chirak E."/>
            <person name="Safronova V."/>
            <person name="Willems A."/>
        </authorList>
    </citation>
    <scope>NUCLEOTIDE SEQUENCE [LARGE SCALE GENOMIC DNA]</scope>
    <source>
        <strain evidence="2">PEPV15</strain>
    </source>
</reference>
<dbReference type="Proteomes" id="UP000241158">
    <property type="component" value="Unassembled WGS sequence"/>
</dbReference>
<organism evidence="1 2">
    <name type="scientific">Phyllobacterium endophyticum</name>
    <dbReference type="NCBI Taxonomy" id="1149773"/>
    <lineage>
        <taxon>Bacteria</taxon>
        <taxon>Pseudomonadati</taxon>
        <taxon>Pseudomonadota</taxon>
        <taxon>Alphaproteobacteria</taxon>
        <taxon>Hyphomicrobiales</taxon>
        <taxon>Phyllobacteriaceae</taxon>
        <taxon>Phyllobacterium</taxon>
    </lineage>
</organism>
<evidence type="ECO:0000313" key="2">
    <source>
        <dbReference type="Proteomes" id="UP000241158"/>
    </source>
</evidence>
<proteinExistence type="predicted"/>
<keyword evidence="2" id="KW-1185">Reference proteome</keyword>
<dbReference type="AlphaFoldDB" id="A0A2P7AS84"/>
<gene>
    <name evidence="1" type="ORF">CU100_17585</name>
</gene>
<dbReference type="EMBL" id="PGGN01000003">
    <property type="protein sequence ID" value="PSH57082.1"/>
    <property type="molecule type" value="Genomic_DNA"/>
</dbReference>
<evidence type="ECO:0000313" key="1">
    <source>
        <dbReference type="EMBL" id="PSH57082.1"/>
    </source>
</evidence>
<comment type="caution">
    <text evidence="1">The sequence shown here is derived from an EMBL/GenBank/DDBJ whole genome shotgun (WGS) entry which is preliminary data.</text>
</comment>
<protein>
    <submittedName>
        <fullName evidence="1">Uncharacterized protein</fullName>
    </submittedName>
</protein>